<comment type="caution">
    <text evidence="1">The sequence shown here is derived from an EMBL/GenBank/DDBJ whole genome shotgun (WGS) entry which is preliminary data.</text>
</comment>
<dbReference type="SUPFAM" id="SSF51679">
    <property type="entry name" value="Bacterial luciferase-like"/>
    <property type="match status" value="1"/>
</dbReference>
<organism evidence="1 2">
    <name type="scientific">Mycobacterium ulcerans str. Harvey</name>
    <dbReference type="NCBI Taxonomy" id="1299332"/>
    <lineage>
        <taxon>Bacteria</taxon>
        <taxon>Bacillati</taxon>
        <taxon>Actinomycetota</taxon>
        <taxon>Actinomycetes</taxon>
        <taxon>Mycobacteriales</taxon>
        <taxon>Mycobacteriaceae</taxon>
        <taxon>Mycobacterium</taxon>
        <taxon>Mycobacterium ulcerans group</taxon>
    </lineage>
</organism>
<dbReference type="InterPro" id="IPR036661">
    <property type="entry name" value="Luciferase-like_sf"/>
</dbReference>
<proteinExistence type="predicted"/>
<keyword evidence="2" id="KW-1185">Reference proteome</keyword>
<accession>A0ABN0QLM0</accession>
<name>A0ABN0QLM0_MYCUL</name>
<evidence type="ECO:0000313" key="2">
    <source>
        <dbReference type="Proteomes" id="UP000020681"/>
    </source>
</evidence>
<dbReference type="EMBL" id="JAOL01000190">
    <property type="protein sequence ID" value="EUA85494.1"/>
    <property type="molecule type" value="Genomic_DNA"/>
</dbReference>
<gene>
    <name evidence="1" type="ORF">I551_8007</name>
</gene>
<sequence>MRDVNLIGTPGFVRDRLAAFRESGVTTLNVAPIAETAAERVKLIDTLRQLVD</sequence>
<dbReference type="Proteomes" id="UP000020681">
    <property type="component" value="Unassembled WGS sequence"/>
</dbReference>
<evidence type="ECO:0000313" key="1">
    <source>
        <dbReference type="EMBL" id="EUA85494.1"/>
    </source>
</evidence>
<reference evidence="1 2" key="1">
    <citation type="submission" date="2014-01" db="EMBL/GenBank/DDBJ databases">
        <authorList>
            <person name="Dobos K."/>
            <person name="Lenaerts A."/>
            <person name="Ordway D."/>
            <person name="DeGroote M.A."/>
            <person name="Parker T."/>
            <person name="Sizemore C."/>
            <person name="Tallon L.J."/>
            <person name="Sadzewicz L.K."/>
            <person name="Sengamalay N."/>
            <person name="Fraser C.M."/>
            <person name="Hine E."/>
            <person name="Shefchek K.A."/>
            <person name="Das S.P."/>
            <person name="Tettelin H."/>
        </authorList>
    </citation>
    <scope>NUCLEOTIDE SEQUENCE [LARGE SCALE GENOMIC DNA]</scope>
    <source>
        <strain evidence="1 2">Harvey</strain>
    </source>
</reference>
<protein>
    <submittedName>
        <fullName evidence="1">Coenzyme F420-dependent oxidoreductase domain protein</fullName>
    </submittedName>
</protein>